<comment type="caution">
    <text evidence="2">The sequence shown here is derived from an EMBL/GenBank/DDBJ whole genome shotgun (WGS) entry which is preliminary data.</text>
</comment>
<dbReference type="InterPro" id="IPR024623">
    <property type="entry name" value="YtxH"/>
</dbReference>
<gene>
    <name evidence="2" type="ORF">N783_12700</name>
</gene>
<dbReference type="PANTHER" id="PTHR35792">
    <property type="entry name" value="GENERAL STRESS PROTEIN"/>
    <property type="match status" value="1"/>
</dbReference>
<keyword evidence="3" id="KW-1185">Reference proteome</keyword>
<keyword evidence="1" id="KW-0732">Signal</keyword>
<dbReference type="Proteomes" id="UP000030403">
    <property type="component" value="Unassembled WGS sequence"/>
</dbReference>
<reference evidence="2 3" key="1">
    <citation type="submission" date="2013-08" db="EMBL/GenBank/DDBJ databases">
        <authorList>
            <person name="Huang J."/>
            <person name="Wang G."/>
        </authorList>
    </citation>
    <scope>NUCLEOTIDE SEQUENCE [LARGE SCALE GENOMIC DNA]</scope>
    <source>
        <strain evidence="2 3">BH030004</strain>
    </source>
</reference>
<feature type="chain" id="PRO_5038675528" description="Gas vesicle protein" evidence="1">
    <location>
        <begin position="22"/>
        <end position="119"/>
    </location>
</feature>
<dbReference type="OrthoDB" id="2692215at2"/>
<evidence type="ECO:0000256" key="1">
    <source>
        <dbReference type="SAM" id="SignalP"/>
    </source>
</evidence>
<evidence type="ECO:0000313" key="2">
    <source>
        <dbReference type="EMBL" id="KGX86173.1"/>
    </source>
</evidence>
<dbReference type="InterPro" id="IPR052928">
    <property type="entry name" value="Desiccation-related_membrane"/>
</dbReference>
<dbReference type="Pfam" id="PF12732">
    <property type="entry name" value="YtxH"/>
    <property type="match status" value="1"/>
</dbReference>
<proteinExistence type="predicted"/>
<protein>
    <recommendedName>
        <fullName evidence="4">Gas vesicle protein</fullName>
    </recommendedName>
</protein>
<evidence type="ECO:0008006" key="4">
    <source>
        <dbReference type="Google" id="ProtNLM"/>
    </source>
</evidence>
<accession>A0A0A5G4U0</accession>
<name>A0A0A5G4U0_9BACI</name>
<dbReference type="PANTHER" id="PTHR35792:SF3">
    <property type="entry name" value="IG HYPOTHETICAL 17707"/>
    <property type="match status" value="1"/>
</dbReference>
<feature type="signal peptide" evidence="1">
    <location>
        <begin position="1"/>
        <end position="21"/>
    </location>
</feature>
<sequence length="119" mass="13108">MGKGKSLLLGFVVGGVVSASATLLSAPKSGEQLRHQAKSSSTRFKHTLENLKGEGKELTDQIARTSKEGATLLKDLSADVKTSIESWRNTIEPHQRNIQKHLKEIEKSLKELEDKAKEE</sequence>
<dbReference type="STRING" id="1385511.GCA_000425225_03562"/>
<evidence type="ECO:0000313" key="3">
    <source>
        <dbReference type="Proteomes" id="UP000030403"/>
    </source>
</evidence>
<organism evidence="2 3">
    <name type="scientific">Pontibacillus marinus BH030004 = DSM 16465</name>
    <dbReference type="NCBI Taxonomy" id="1385511"/>
    <lineage>
        <taxon>Bacteria</taxon>
        <taxon>Bacillati</taxon>
        <taxon>Bacillota</taxon>
        <taxon>Bacilli</taxon>
        <taxon>Bacillales</taxon>
        <taxon>Bacillaceae</taxon>
        <taxon>Pontibacillus</taxon>
    </lineage>
</organism>
<dbReference type="RefSeq" id="WP_027447133.1">
    <property type="nucleotide sequence ID" value="NZ_AULJ01000048.1"/>
</dbReference>
<dbReference type="eggNOG" id="COG4980">
    <property type="taxonomic scope" value="Bacteria"/>
</dbReference>
<dbReference type="EMBL" id="AVPF01000033">
    <property type="protein sequence ID" value="KGX86173.1"/>
    <property type="molecule type" value="Genomic_DNA"/>
</dbReference>
<dbReference type="AlphaFoldDB" id="A0A0A5G4U0"/>